<reference evidence="1" key="1">
    <citation type="submission" date="2021-05" db="EMBL/GenBank/DDBJ databases">
        <authorList>
            <person name="Alioto T."/>
            <person name="Alioto T."/>
            <person name="Gomez Garrido J."/>
        </authorList>
    </citation>
    <scope>NUCLEOTIDE SEQUENCE</scope>
</reference>
<name>A0A8D8TS95_9HEMI</name>
<sequence>MIDFSHVLEFLSEFRTLKSLGGRVERTDVKFVENVCVEYWPVGILYSFILQSELRIFRKTRRGFWFVSFENKGRYIILCTNMVIIIFKKTKIPSAHLCSKNPPCI</sequence>
<organism evidence="1">
    <name type="scientific">Cacopsylla melanoneura</name>
    <dbReference type="NCBI Taxonomy" id="428564"/>
    <lineage>
        <taxon>Eukaryota</taxon>
        <taxon>Metazoa</taxon>
        <taxon>Ecdysozoa</taxon>
        <taxon>Arthropoda</taxon>
        <taxon>Hexapoda</taxon>
        <taxon>Insecta</taxon>
        <taxon>Pterygota</taxon>
        <taxon>Neoptera</taxon>
        <taxon>Paraneoptera</taxon>
        <taxon>Hemiptera</taxon>
        <taxon>Sternorrhyncha</taxon>
        <taxon>Psylloidea</taxon>
        <taxon>Psyllidae</taxon>
        <taxon>Psyllinae</taxon>
        <taxon>Cacopsylla</taxon>
    </lineage>
</organism>
<dbReference type="EMBL" id="HBUF01314383">
    <property type="protein sequence ID" value="CAG6693790.1"/>
    <property type="molecule type" value="Transcribed_RNA"/>
</dbReference>
<protein>
    <submittedName>
        <fullName evidence="1">Uncharacterized protein</fullName>
    </submittedName>
</protein>
<accession>A0A8D8TS95</accession>
<dbReference type="AlphaFoldDB" id="A0A8D8TS95"/>
<proteinExistence type="predicted"/>
<evidence type="ECO:0000313" key="1">
    <source>
        <dbReference type="EMBL" id="CAG6693790.1"/>
    </source>
</evidence>